<keyword evidence="4" id="KW-0732">Signal</keyword>
<dbReference type="PANTHER" id="PTHR46042">
    <property type="entry name" value="DIPHTHINE METHYLTRANSFERASE"/>
    <property type="match status" value="1"/>
</dbReference>
<dbReference type="InterPro" id="IPR036322">
    <property type="entry name" value="WD40_repeat_dom_sf"/>
</dbReference>
<evidence type="ECO:0000256" key="2">
    <source>
        <dbReference type="ARBA" id="ARBA00022737"/>
    </source>
</evidence>
<name>A0A9W7BH85_9STRA</name>
<feature type="chain" id="PRO_5040883851" evidence="4">
    <location>
        <begin position="30"/>
        <end position="431"/>
    </location>
</feature>
<evidence type="ECO:0000313" key="5">
    <source>
        <dbReference type="EMBL" id="GMH86648.1"/>
    </source>
</evidence>
<proteinExistence type="predicted"/>
<dbReference type="EMBL" id="BRXY01000317">
    <property type="protein sequence ID" value="GMH86648.1"/>
    <property type="molecule type" value="Genomic_DNA"/>
</dbReference>
<dbReference type="Gene3D" id="3.40.50.1240">
    <property type="entry name" value="Phosphoglycerate mutase-like"/>
    <property type="match status" value="1"/>
</dbReference>
<comment type="pathway">
    <text evidence="3">Protein modification.</text>
</comment>
<gene>
    <name evidence="5" type="ORF">TrST_g13920</name>
</gene>
<reference evidence="6" key="1">
    <citation type="journal article" date="2023" name="Commun. Biol.">
        <title>Genome analysis of Parmales, the sister group of diatoms, reveals the evolutionary specialization of diatoms from phago-mixotrophs to photoautotrophs.</title>
        <authorList>
            <person name="Ban H."/>
            <person name="Sato S."/>
            <person name="Yoshikawa S."/>
            <person name="Yamada K."/>
            <person name="Nakamura Y."/>
            <person name="Ichinomiya M."/>
            <person name="Sato N."/>
            <person name="Blanc-Mathieu R."/>
            <person name="Endo H."/>
            <person name="Kuwata A."/>
            <person name="Ogata H."/>
        </authorList>
    </citation>
    <scope>NUCLEOTIDE SEQUENCE [LARGE SCALE GENOMIC DNA]</scope>
    <source>
        <strain evidence="6">NIES 3701</strain>
    </source>
</reference>
<feature type="signal peptide" evidence="4">
    <location>
        <begin position="1"/>
        <end position="29"/>
    </location>
</feature>
<dbReference type="Gene3D" id="2.130.10.10">
    <property type="entry name" value="YVTN repeat-like/Quinoprotein amine dehydrogenase"/>
    <property type="match status" value="1"/>
</dbReference>
<evidence type="ECO:0000256" key="3">
    <source>
        <dbReference type="ARBA" id="ARBA00043952"/>
    </source>
</evidence>
<dbReference type="PANTHER" id="PTHR46042:SF1">
    <property type="entry name" value="DIPHTHINE METHYLTRANSFERASE"/>
    <property type="match status" value="1"/>
</dbReference>
<protein>
    <submittedName>
        <fullName evidence="5">Uncharacterized protein</fullName>
    </submittedName>
</protein>
<sequence length="431" mass="47966">MSKRLRSSKLLSRASALLVVVKLHSVAYSYVSDGRRIISEIYPEFADFDFSEVLHDEDVYYKKERESDEHCCARAQGFLEWLNRRPEKCIAVVTHSSFLRHLFCQFGENLGLLNNNNNMPSSTLLTPPCAYLPSPNSSSFYIATYANDESTNKKSGHIFKLNKNYKEELSVELDAGALALSLHVQESEESESESSSVILVASSNGSLLYLSLSLSLLFSLPICTTALTDVRSSPSSPSSPSSTIITSSLLGHITLIKNRTPTHTFPACTYPTPSPTPAECWSLSFHPSGILSGGEDCKLTLWSLGDFSKITHNSNFDAGVTLIKYVNSVIHVGSYDDVYRQITYDSEKLIVLRSIKMPGGIWRIEINSGQEIAAACMYGGCVVLGEKEGELEIKRKEETESICYYVGWREEGGVRKLGWGSFYDRKLCWDE</sequence>
<dbReference type="AlphaFoldDB" id="A0A9W7BH85"/>
<dbReference type="SUPFAM" id="SSF50978">
    <property type="entry name" value="WD40 repeat-like"/>
    <property type="match status" value="1"/>
</dbReference>
<dbReference type="InterPro" id="IPR052415">
    <property type="entry name" value="Diphthine_MTase"/>
</dbReference>
<keyword evidence="1" id="KW-0853">WD repeat</keyword>
<dbReference type="OrthoDB" id="1930760at2759"/>
<organism evidence="5 6">
    <name type="scientific">Triparma strigata</name>
    <dbReference type="NCBI Taxonomy" id="1606541"/>
    <lineage>
        <taxon>Eukaryota</taxon>
        <taxon>Sar</taxon>
        <taxon>Stramenopiles</taxon>
        <taxon>Ochrophyta</taxon>
        <taxon>Bolidophyceae</taxon>
        <taxon>Parmales</taxon>
        <taxon>Triparmaceae</taxon>
        <taxon>Triparma</taxon>
    </lineage>
</organism>
<accession>A0A9W7BH85</accession>
<evidence type="ECO:0000256" key="4">
    <source>
        <dbReference type="SAM" id="SignalP"/>
    </source>
</evidence>
<dbReference type="InterPro" id="IPR029033">
    <property type="entry name" value="His_PPase_superfam"/>
</dbReference>
<evidence type="ECO:0000256" key="1">
    <source>
        <dbReference type="ARBA" id="ARBA00022574"/>
    </source>
</evidence>
<keyword evidence="6" id="KW-1185">Reference proteome</keyword>
<dbReference type="SUPFAM" id="SSF53254">
    <property type="entry name" value="Phosphoglycerate mutase-like"/>
    <property type="match status" value="1"/>
</dbReference>
<comment type="caution">
    <text evidence="5">The sequence shown here is derived from an EMBL/GenBank/DDBJ whole genome shotgun (WGS) entry which is preliminary data.</text>
</comment>
<keyword evidence="2" id="KW-0677">Repeat</keyword>
<dbReference type="GO" id="GO:0061685">
    <property type="term" value="F:diphthine methylesterase activity"/>
    <property type="evidence" value="ECO:0007669"/>
    <property type="project" value="TreeGrafter"/>
</dbReference>
<dbReference type="Proteomes" id="UP001165085">
    <property type="component" value="Unassembled WGS sequence"/>
</dbReference>
<dbReference type="GO" id="GO:0017183">
    <property type="term" value="P:protein histidyl modification to diphthamide"/>
    <property type="evidence" value="ECO:0007669"/>
    <property type="project" value="TreeGrafter"/>
</dbReference>
<dbReference type="GO" id="GO:0005737">
    <property type="term" value="C:cytoplasm"/>
    <property type="evidence" value="ECO:0007669"/>
    <property type="project" value="TreeGrafter"/>
</dbReference>
<evidence type="ECO:0000313" key="6">
    <source>
        <dbReference type="Proteomes" id="UP001165085"/>
    </source>
</evidence>
<dbReference type="InterPro" id="IPR015943">
    <property type="entry name" value="WD40/YVTN_repeat-like_dom_sf"/>
</dbReference>